<accession>A0A231MXU8</accession>
<dbReference type="KEGG" id="zdf:AN401_15475"/>
<dbReference type="PROSITE" id="PS51257">
    <property type="entry name" value="PROKAR_LIPOPROTEIN"/>
    <property type="match status" value="1"/>
</dbReference>
<dbReference type="Proteomes" id="UP000217763">
    <property type="component" value="Chromosome"/>
</dbReference>
<dbReference type="InterPro" id="IPR007446">
    <property type="entry name" value="PilP"/>
</dbReference>
<protein>
    <submittedName>
        <fullName evidence="2">Uncharacterized protein</fullName>
    </submittedName>
</protein>
<dbReference type="Gene3D" id="2.30.30.830">
    <property type="match status" value="1"/>
</dbReference>
<evidence type="ECO:0000256" key="1">
    <source>
        <dbReference type="SAM" id="MobiDB-lite"/>
    </source>
</evidence>
<gene>
    <name evidence="2" type="ORF">AN401_15475</name>
</gene>
<dbReference type="Pfam" id="PF04351">
    <property type="entry name" value="PilP"/>
    <property type="match status" value="1"/>
</dbReference>
<evidence type="ECO:0000313" key="3">
    <source>
        <dbReference type="Proteomes" id="UP000217763"/>
    </source>
</evidence>
<dbReference type="AlphaFoldDB" id="A0A231MXU8"/>
<dbReference type="OrthoDB" id="5296580at2"/>
<dbReference type="RefSeq" id="WP_094040106.1">
    <property type="nucleotide sequence ID" value="NZ_CP012621.1"/>
</dbReference>
<dbReference type="EMBL" id="CP012621">
    <property type="protein sequence ID" value="ATG75090.1"/>
    <property type="molecule type" value="Genomic_DNA"/>
</dbReference>
<reference evidence="3" key="1">
    <citation type="submission" date="2015-09" db="EMBL/GenBank/DDBJ databases">
        <authorList>
            <person name="Shao Z."/>
            <person name="Wang L."/>
        </authorList>
    </citation>
    <scope>NUCLEOTIDE SEQUENCE [LARGE SCALE GENOMIC DNA]</scope>
    <source>
        <strain evidence="3">F13-1</strain>
    </source>
</reference>
<evidence type="ECO:0000313" key="2">
    <source>
        <dbReference type="EMBL" id="ATG75090.1"/>
    </source>
</evidence>
<sequence>MRRFCLLGVLLLTACIDDSDLNRYVAEVKARPAVPPDPLPEMNDYVPEAYRPGSQRSPFVEPQPERPASPQAAATACAQPQLPASRGELEQYSLDNLSFRGTLGDGQGLWALIRTQDGITHRVGMGQRLGLNHGEVVGITGNELTLKEYISDGKGCWDSRETRLTLSRTQ</sequence>
<proteinExistence type="predicted"/>
<keyword evidence="3" id="KW-1185">Reference proteome</keyword>
<feature type="region of interest" description="Disordered" evidence="1">
    <location>
        <begin position="48"/>
        <end position="80"/>
    </location>
</feature>
<name>A0A231MXU8_9GAMM</name>
<organism evidence="2 3">
    <name type="scientific">Zobellella denitrificans</name>
    <dbReference type="NCBI Taxonomy" id="347534"/>
    <lineage>
        <taxon>Bacteria</taxon>
        <taxon>Pseudomonadati</taxon>
        <taxon>Pseudomonadota</taxon>
        <taxon>Gammaproteobacteria</taxon>
        <taxon>Aeromonadales</taxon>
        <taxon>Aeromonadaceae</taxon>
        <taxon>Zobellella</taxon>
    </lineage>
</organism>
<dbReference type="PIRSF" id="PIRSF016481">
    <property type="entry name" value="Pilus_assembly_PilP"/>
    <property type="match status" value="1"/>
</dbReference>
<feature type="compositionally biased region" description="Low complexity" evidence="1">
    <location>
        <begin position="68"/>
        <end position="80"/>
    </location>
</feature>